<feature type="region of interest" description="Disordered" evidence="1">
    <location>
        <begin position="473"/>
        <end position="561"/>
    </location>
</feature>
<evidence type="ECO:0000313" key="4">
    <source>
        <dbReference type="Proteomes" id="UP000195981"/>
    </source>
</evidence>
<feature type="compositionally biased region" description="Low complexity" evidence="1">
    <location>
        <begin position="513"/>
        <end position="527"/>
    </location>
</feature>
<sequence length="561" mass="59624">MTFPAWSIAPFVLMLAAIAIAPLVPALAHRWERPRNQLLYALALGLPVAIGVIAAGQGLLVTHAVVEYLQFIILLLTLFVVSGGIFLRGDIAATPRTNTIFLAVGGVLASFIGTTGAAMLLVRPLLNTNSERKHVAHTIVFTIFVVANCGGLLTPLGDPPLFLGMLRGVPFEWTFTLWPEWLFVNAMLLITYYALDRRLVAREAPEDVEIDRTNIVPLRLVGIPSVLCFVAVILTVAFVPSVDATILAHGHAHGMELVPWRELLMLAIAAVSYVIGDKRIRFEENAFEWAPILEVAALFVGIFLTMIPALEVLRNLAPRLPLNEITLFIFTGGLSSVLDNAPTYATFFEMASQMPGAPRVAGVPETMLVSISLGAVFCGALTYIGNGPNFMVKSVAESHGVIMPSFGGYVSRALFNLAPNLLAMLLLFIAQPWWAKALGAVLTVAMLIRAVVLARSGHHTAPYEHERAGIRAAAHGPEPDGPKHTGAIRVVDPGDDVPGGLADDGLADERPGAEGPAPAAAHAAQAGTPSDDALPAASTTASENHHTADLDPGSGVPERTA</sequence>
<organism evidence="3 4">
    <name type="scientific">Brachybacterium nesterenkovii</name>
    <dbReference type="NCBI Taxonomy" id="47847"/>
    <lineage>
        <taxon>Bacteria</taxon>
        <taxon>Bacillati</taxon>
        <taxon>Actinomycetota</taxon>
        <taxon>Actinomycetes</taxon>
        <taxon>Micrococcales</taxon>
        <taxon>Dermabacteraceae</taxon>
        <taxon>Brachybacterium</taxon>
    </lineage>
</organism>
<dbReference type="EMBL" id="FWFG01000119">
    <property type="protein sequence ID" value="SLM95919.1"/>
    <property type="molecule type" value="Genomic_DNA"/>
</dbReference>
<dbReference type="InterPro" id="IPR031566">
    <property type="entry name" value="CitMHS_2"/>
</dbReference>
<evidence type="ECO:0008006" key="5">
    <source>
        <dbReference type="Google" id="ProtNLM"/>
    </source>
</evidence>
<dbReference type="Proteomes" id="UP000195981">
    <property type="component" value="Unassembled WGS sequence"/>
</dbReference>
<dbReference type="AlphaFoldDB" id="A0A1X6X9V0"/>
<proteinExistence type="predicted"/>
<feature type="transmembrane region" description="Helical" evidence="2">
    <location>
        <begin position="134"/>
        <end position="153"/>
    </location>
</feature>
<feature type="transmembrane region" description="Helical" evidence="2">
    <location>
        <begin position="38"/>
        <end position="61"/>
    </location>
</feature>
<dbReference type="Pfam" id="PF16980">
    <property type="entry name" value="CitMHS_2"/>
    <property type="match status" value="1"/>
</dbReference>
<dbReference type="RefSeq" id="WP_087105279.1">
    <property type="nucleotide sequence ID" value="NZ_FWFG01000119.1"/>
</dbReference>
<name>A0A1X6X9V0_9MICO</name>
<evidence type="ECO:0000256" key="2">
    <source>
        <dbReference type="SAM" id="Phobius"/>
    </source>
</evidence>
<gene>
    <name evidence="3" type="ORF">FM110_13585</name>
</gene>
<accession>A0A1X6X9V0</accession>
<keyword evidence="4" id="KW-1185">Reference proteome</keyword>
<feature type="transmembrane region" description="Helical" evidence="2">
    <location>
        <begin position="173"/>
        <end position="195"/>
    </location>
</feature>
<feature type="transmembrane region" description="Helical" evidence="2">
    <location>
        <begin position="433"/>
        <end position="452"/>
    </location>
</feature>
<feature type="transmembrane region" description="Helical" evidence="2">
    <location>
        <begin position="367"/>
        <end position="385"/>
    </location>
</feature>
<keyword evidence="2" id="KW-0472">Membrane</keyword>
<feature type="transmembrane region" description="Helical" evidence="2">
    <location>
        <begin position="68"/>
        <end position="87"/>
    </location>
</feature>
<feature type="transmembrane region" description="Helical" evidence="2">
    <location>
        <begin position="258"/>
        <end position="275"/>
    </location>
</feature>
<keyword evidence="2" id="KW-0812">Transmembrane</keyword>
<keyword evidence="2" id="KW-1133">Transmembrane helix</keyword>
<feature type="transmembrane region" description="Helical" evidence="2">
    <location>
        <begin position="216"/>
        <end position="238"/>
    </location>
</feature>
<protein>
    <recommendedName>
        <fullName evidence="5">Transmembrane protein</fullName>
    </recommendedName>
</protein>
<reference evidence="3 4" key="1">
    <citation type="submission" date="2017-02" db="EMBL/GenBank/DDBJ databases">
        <authorList>
            <person name="Peterson S.W."/>
        </authorList>
    </citation>
    <scope>NUCLEOTIDE SEQUENCE [LARGE SCALE GENOMIC DNA]</scope>
    <source>
        <strain evidence="3 4">CIP104813</strain>
    </source>
</reference>
<feature type="transmembrane region" description="Helical" evidence="2">
    <location>
        <begin position="287"/>
        <end position="310"/>
    </location>
</feature>
<evidence type="ECO:0000256" key="1">
    <source>
        <dbReference type="SAM" id="MobiDB-lite"/>
    </source>
</evidence>
<evidence type="ECO:0000313" key="3">
    <source>
        <dbReference type="EMBL" id="SLM95919.1"/>
    </source>
</evidence>
<feature type="transmembrane region" description="Helical" evidence="2">
    <location>
        <begin position="99"/>
        <end position="122"/>
    </location>
</feature>